<evidence type="ECO:0000313" key="3">
    <source>
        <dbReference type="EMBL" id="ROW14086.1"/>
    </source>
</evidence>
<proteinExistence type="predicted"/>
<dbReference type="GO" id="GO:0006351">
    <property type="term" value="P:DNA-templated transcription"/>
    <property type="evidence" value="ECO:0007669"/>
    <property type="project" value="InterPro"/>
</dbReference>
<feature type="domain" description="Heterokaryon incompatibility" evidence="2">
    <location>
        <begin position="49"/>
        <end position="151"/>
    </location>
</feature>
<dbReference type="EMBL" id="LKEB01000016">
    <property type="protein sequence ID" value="ROW14086.1"/>
    <property type="molecule type" value="Genomic_DNA"/>
</dbReference>
<dbReference type="GO" id="GO:0005634">
    <property type="term" value="C:nucleus"/>
    <property type="evidence" value="ECO:0007669"/>
    <property type="project" value="InterPro"/>
</dbReference>
<dbReference type="InParanoid" id="A0A423XDE6"/>
<accession>A0A423XDE6</accession>
<dbReference type="PANTHER" id="PTHR24148:SF64">
    <property type="entry name" value="HETEROKARYON INCOMPATIBILITY DOMAIN-CONTAINING PROTEIN"/>
    <property type="match status" value="1"/>
</dbReference>
<organism evidence="3 4">
    <name type="scientific">Cytospora leucostoma</name>
    <dbReference type="NCBI Taxonomy" id="1230097"/>
    <lineage>
        <taxon>Eukaryota</taxon>
        <taxon>Fungi</taxon>
        <taxon>Dikarya</taxon>
        <taxon>Ascomycota</taxon>
        <taxon>Pezizomycotina</taxon>
        <taxon>Sordariomycetes</taxon>
        <taxon>Sordariomycetidae</taxon>
        <taxon>Diaporthales</taxon>
        <taxon>Cytosporaceae</taxon>
        <taxon>Cytospora</taxon>
    </lineage>
</organism>
<dbReference type="AlphaFoldDB" id="A0A423XDE6"/>
<dbReference type="Proteomes" id="UP000285146">
    <property type="component" value="Unassembled WGS sequence"/>
</dbReference>
<sequence length="515" mass="56858">MPLLKEYVYEPLCSEDAIRLIVLDPAIHDDAPLSCSIVQRRHSEQTKPYSAVSYVWGEPDFSRNLKTGCDDNPSYLRITPNVEDLLRRLRASYKPRYLWIDAICLNQADEMEKAQQVPLMGRIYEEAINVHIWLGPDDHMTAKLFRFFRKPSLPAHRKVVILEHPNKSDGKKMARVPLEVRMKTDTGMVEVDYPIDYNAFYDRNKGLNWGTHLHKSTEAKKGGTHGLAGGFGVGAAPPRPRAGRGQDDGIDMGMDWSEALRKDYVLRTQTLGGQMPDTSAESKYMVGVFAGPNLHLTPASSLVHLRPQLHHIDATAEQERLAATRGAPAASKPEVARAIHMTVKQTADGSEEIVQETMADRLKRVQLESWKRMRYVHDEASDSWAVAEDVLFLHRPEEAAAEAATASSGKEPEVLDEPSMPELVEKVARLRTGWDEDGMLETTSGISKPKNVKIEISDDEPAAGPSAKAKGKGKAVDTGPGKAAGRATKATTGRSKRSSINNTADAGPSKAKKND</sequence>
<dbReference type="STRING" id="1230097.A0A423XDE6"/>
<feature type="region of interest" description="Disordered" evidence="1">
    <location>
        <begin position="438"/>
        <end position="515"/>
    </location>
</feature>
<evidence type="ECO:0000259" key="2">
    <source>
        <dbReference type="Pfam" id="PF06985"/>
    </source>
</evidence>
<dbReference type="Pfam" id="PF04801">
    <property type="entry name" value="RPC5"/>
    <property type="match status" value="1"/>
</dbReference>
<comment type="caution">
    <text evidence="3">The sequence shown here is derived from an EMBL/GenBank/DDBJ whole genome shotgun (WGS) entry which is preliminary data.</text>
</comment>
<keyword evidence="4" id="KW-1185">Reference proteome</keyword>
<dbReference type="Pfam" id="PF06985">
    <property type="entry name" value="HET"/>
    <property type="match status" value="1"/>
</dbReference>
<dbReference type="OrthoDB" id="340681at2759"/>
<reference evidence="3 4" key="1">
    <citation type="submission" date="2015-09" db="EMBL/GenBank/DDBJ databases">
        <title>Host preference determinants of Valsa canker pathogens revealed by comparative genomics.</title>
        <authorList>
            <person name="Yin Z."/>
            <person name="Huang L."/>
        </authorList>
    </citation>
    <scope>NUCLEOTIDE SEQUENCE [LARGE SCALE GENOMIC DNA]</scope>
    <source>
        <strain evidence="3 4">SXYLt</strain>
    </source>
</reference>
<gene>
    <name evidence="3" type="ORF">VPNG_04128</name>
</gene>
<evidence type="ECO:0000313" key="4">
    <source>
        <dbReference type="Proteomes" id="UP000285146"/>
    </source>
</evidence>
<evidence type="ECO:0000256" key="1">
    <source>
        <dbReference type="SAM" id="MobiDB-lite"/>
    </source>
</evidence>
<feature type="compositionally biased region" description="Low complexity" evidence="1">
    <location>
        <begin position="478"/>
        <end position="493"/>
    </location>
</feature>
<protein>
    <recommendedName>
        <fullName evidence="2">Heterokaryon incompatibility domain-containing protein</fullName>
    </recommendedName>
</protein>
<dbReference type="InterPro" id="IPR052895">
    <property type="entry name" value="HetReg/Transcr_Mod"/>
</dbReference>
<name>A0A423XDE6_9PEZI</name>
<dbReference type="InterPro" id="IPR010730">
    <property type="entry name" value="HET"/>
</dbReference>
<dbReference type="InterPro" id="IPR006886">
    <property type="entry name" value="RNA_pol_III_Rpc5"/>
</dbReference>
<dbReference type="PANTHER" id="PTHR24148">
    <property type="entry name" value="ANKYRIN REPEAT DOMAIN-CONTAINING PROTEIN 39 HOMOLOG-RELATED"/>
    <property type="match status" value="1"/>
</dbReference>